<evidence type="ECO:0000259" key="3">
    <source>
        <dbReference type="PROSITE" id="PS50198"/>
    </source>
</evidence>
<dbReference type="SUPFAM" id="SSF54534">
    <property type="entry name" value="FKBP-like"/>
    <property type="match status" value="1"/>
</dbReference>
<proteinExistence type="predicted"/>
<dbReference type="RefSeq" id="WP_092053572.1">
    <property type="nucleotide sequence ID" value="NZ_FOJJ01000002.1"/>
</dbReference>
<dbReference type="AlphaFoldDB" id="A0A550J8C0"/>
<organism evidence="4 5">
    <name type="scientific">Trichloromonas acetexigens</name>
    <dbReference type="NCBI Taxonomy" id="38815"/>
    <lineage>
        <taxon>Bacteria</taxon>
        <taxon>Pseudomonadati</taxon>
        <taxon>Thermodesulfobacteriota</taxon>
        <taxon>Desulfuromonadia</taxon>
        <taxon>Desulfuromonadales</taxon>
        <taxon>Trichloromonadaceae</taxon>
        <taxon>Trichloromonas</taxon>
    </lineage>
</organism>
<dbReference type="Pfam" id="PF13616">
    <property type="entry name" value="Rotamase_3"/>
    <property type="match status" value="1"/>
</dbReference>
<dbReference type="InterPro" id="IPR050245">
    <property type="entry name" value="PrsA_foldase"/>
</dbReference>
<feature type="chain" id="PRO_5021881204" description="PpiC domain-containing protein" evidence="2">
    <location>
        <begin position="27"/>
        <end position="320"/>
    </location>
</feature>
<dbReference type="Gene3D" id="3.10.50.40">
    <property type="match status" value="1"/>
</dbReference>
<keyword evidence="1" id="KW-0413">Isomerase</keyword>
<gene>
    <name evidence="4" type="ORF">FL622_13125</name>
</gene>
<dbReference type="SUPFAM" id="SSF109998">
    <property type="entry name" value="Triger factor/SurA peptide-binding domain-like"/>
    <property type="match status" value="1"/>
</dbReference>
<dbReference type="GO" id="GO:0003755">
    <property type="term" value="F:peptidyl-prolyl cis-trans isomerase activity"/>
    <property type="evidence" value="ECO:0007669"/>
    <property type="project" value="UniProtKB-KW"/>
</dbReference>
<keyword evidence="2" id="KW-0732">Signal</keyword>
<evidence type="ECO:0000313" key="4">
    <source>
        <dbReference type="EMBL" id="TRO79484.1"/>
    </source>
</evidence>
<dbReference type="PANTHER" id="PTHR47245:SF2">
    <property type="entry name" value="PEPTIDYL-PROLYL CIS-TRANS ISOMERASE HP_0175-RELATED"/>
    <property type="match status" value="1"/>
</dbReference>
<dbReference type="InterPro" id="IPR000297">
    <property type="entry name" value="PPIase_PpiC"/>
</dbReference>
<name>A0A550J8C0_9BACT</name>
<feature type="signal peptide" evidence="2">
    <location>
        <begin position="1"/>
        <end position="26"/>
    </location>
</feature>
<keyword evidence="1" id="KW-0697">Rotamase</keyword>
<evidence type="ECO:0000256" key="1">
    <source>
        <dbReference type="PROSITE-ProRule" id="PRU00278"/>
    </source>
</evidence>
<dbReference type="Proteomes" id="UP000317155">
    <property type="component" value="Unassembled WGS sequence"/>
</dbReference>
<dbReference type="PANTHER" id="PTHR47245">
    <property type="entry name" value="PEPTIDYLPROLYL ISOMERASE"/>
    <property type="match status" value="1"/>
</dbReference>
<dbReference type="InterPro" id="IPR046357">
    <property type="entry name" value="PPIase_dom_sf"/>
</dbReference>
<dbReference type="EMBL" id="VJVV01000010">
    <property type="protein sequence ID" value="TRO79484.1"/>
    <property type="molecule type" value="Genomic_DNA"/>
</dbReference>
<evidence type="ECO:0000313" key="5">
    <source>
        <dbReference type="Proteomes" id="UP000317155"/>
    </source>
</evidence>
<dbReference type="PROSITE" id="PS50198">
    <property type="entry name" value="PPIC_PPIASE_2"/>
    <property type="match status" value="1"/>
</dbReference>
<protein>
    <recommendedName>
        <fullName evidence="3">PpiC domain-containing protein</fullName>
    </recommendedName>
</protein>
<feature type="domain" description="PpiC" evidence="3">
    <location>
        <begin position="172"/>
        <end position="273"/>
    </location>
</feature>
<keyword evidence="5" id="KW-1185">Reference proteome</keyword>
<sequence length="320" mass="36737">MRLFFPKALTLAVILSALLGVPSAWAAARILAEVDGVPITAQELRREQQRLIPMQVAFHVGVSQEKLAQIEKEAFEKLIEQAFKVRYALEEELRVDGTVVEEKFNQLRARFKTQKELLAALGEEGPDGYKASLYRQLLAAEAEKVAVDQRVTVTDEQVRAYYDERRATYKRPRQFKASQILVKVDPASNKEEREALLKKAQGLLAQARAGEDFYNLAYYNSDDRSKYVGGDLGYFHEGQTVKEFEDALKPLKPGEISEPIRTMYGYHIVKLFENNDPRQLEFDEVRDKIRKTLESDARETLYGEWMAALRERYPVKKLTP</sequence>
<comment type="caution">
    <text evidence="4">The sequence shown here is derived from an EMBL/GenBank/DDBJ whole genome shotgun (WGS) entry which is preliminary data.</text>
</comment>
<dbReference type="InterPro" id="IPR027304">
    <property type="entry name" value="Trigger_fact/SurA_dom_sf"/>
</dbReference>
<accession>A0A550J8C0</accession>
<dbReference type="Gene3D" id="1.10.4030.10">
    <property type="entry name" value="Porin chaperone SurA, peptide-binding domain"/>
    <property type="match status" value="1"/>
</dbReference>
<dbReference type="OrthoDB" id="14196at2"/>
<reference evidence="4 5" key="1">
    <citation type="submission" date="2019-07" db="EMBL/GenBank/DDBJ databases">
        <title>Insights of Desulfuromonas acetexigens electromicrobiology.</title>
        <authorList>
            <person name="Katuri K."/>
            <person name="Sapireddy V."/>
            <person name="Shaw D.R."/>
            <person name="Saikaly P."/>
        </authorList>
    </citation>
    <scope>NUCLEOTIDE SEQUENCE [LARGE SCALE GENOMIC DNA]</scope>
    <source>
        <strain evidence="4 5">2873</strain>
    </source>
</reference>
<evidence type="ECO:0000256" key="2">
    <source>
        <dbReference type="SAM" id="SignalP"/>
    </source>
</evidence>